<accession>A0A4R7VHR7</accession>
<dbReference type="OrthoDB" id="511192at2"/>
<evidence type="ECO:0000313" key="2">
    <source>
        <dbReference type="Proteomes" id="UP000294927"/>
    </source>
</evidence>
<reference evidence="1 2" key="1">
    <citation type="submission" date="2019-03" db="EMBL/GenBank/DDBJ databases">
        <title>Genomic Encyclopedia of Archaeal and Bacterial Type Strains, Phase II (KMG-II): from individual species to whole genera.</title>
        <authorList>
            <person name="Goeker M."/>
        </authorList>
    </citation>
    <scope>NUCLEOTIDE SEQUENCE [LARGE SCALE GENOMIC DNA]</scope>
    <source>
        <strain evidence="1 2">DSM 45499</strain>
    </source>
</reference>
<protein>
    <submittedName>
        <fullName evidence="1">Uncharacterized protein DUF4262</fullName>
    </submittedName>
</protein>
<gene>
    <name evidence="1" type="ORF">CLV71_108264</name>
</gene>
<organism evidence="1 2">
    <name type="scientific">Actinophytocola oryzae</name>
    <dbReference type="NCBI Taxonomy" id="502181"/>
    <lineage>
        <taxon>Bacteria</taxon>
        <taxon>Bacillati</taxon>
        <taxon>Actinomycetota</taxon>
        <taxon>Actinomycetes</taxon>
        <taxon>Pseudonocardiales</taxon>
        <taxon>Pseudonocardiaceae</taxon>
    </lineage>
</organism>
<keyword evidence="2" id="KW-1185">Reference proteome</keyword>
<sequence>MTEDDELTAAERRLRDHLVAQADARGKAIVEVAGDRDGAPYTFSVGAWQRLGVPEAVTIGLPEGVGSQLIDTYVERASQGEKFSPGQVWDDLLEGVLVTVERVNKGHYFEFFGSAFLVHPEGDFEAVQLITATPQDYWPWEADGPPGFALWQPILTESGVPESWTPGVDGP</sequence>
<dbReference type="Pfam" id="PF14081">
    <property type="entry name" value="DUF4262"/>
    <property type="match status" value="1"/>
</dbReference>
<name>A0A4R7VHR7_9PSEU</name>
<evidence type="ECO:0000313" key="1">
    <source>
        <dbReference type="EMBL" id="TDV48903.1"/>
    </source>
</evidence>
<dbReference type="AlphaFoldDB" id="A0A4R7VHR7"/>
<comment type="caution">
    <text evidence="1">The sequence shown here is derived from an EMBL/GenBank/DDBJ whole genome shotgun (WGS) entry which is preliminary data.</text>
</comment>
<proteinExistence type="predicted"/>
<dbReference type="InterPro" id="IPR025358">
    <property type="entry name" value="DUF4262"/>
</dbReference>
<dbReference type="EMBL" id="SOCP01000008">
    <property type="protein sequence ID" value="TDV48903.1"/>
    <property type="molecule type" value="Genomic_DNA"/>
</dbReference>
<dbReference type="RefSeq" id="WP_133904934.1">
    <property type="nucleotide sequence ID" value="NZ_SOCP01000008.1"/>
</dbReference>
<dbReference type="Proteomes" id="UP000294927">
    <property type="component" value="Unassembled WGS sequence"/>
</dbReference>